<dbReference type="InterPro" id="IPR036156">
    <property type="entry name" value="Beta-gal/glucu_dom_sf"/>
</dbReference>
<evidence type="ECO:0000256" key="3">
    <source>
        <dbReference type="ARBA" id="ARBA00007401"/>
    </source>
</evidence>
<keyword evidence="8" id="KW-0326">Glycosidase</keyword>
<evidence type="ECO:0000256" key="5">
    <source>
        <dbReference type="ARBA" id="ARBA00012756"/>
    </source>
</evidence>
<dbReference type="InterPro" id="IPR011013">
    <property type="entry name" value="Gal_mutarotase_sf_dom"/>
</dbReference>
<dbReference type="GO" id="GO:0009341">
    <property type="term" value="C:beta-galactosidase complex"/>
    <property type="evidence" value="ECO:0007669"/>
    <property type="project" value="TreeGrafter"/>
</dbReference>
<gene>
    <name evidence="12" type="ORF">GCM10007028_22720</name>
</gene>
<evidence type="ECO:0000256" key="2">
    <source>
        <dbReference type="ARBA" id="ARBA00001913"/>
    </source>
</evidence>
<dbReference type="GO" id="GO:0004565">
    <property type="term" value="F:beta-galactosidase activity"/>
    <property type="evidence" value="ECO:0007669"/>
    <property type="project" value="UniProtKB-EC"/>
</dbReference>
<dbReference type="SUPFAM" id="SSF74650">
    <property type="entry name" value="Galactose mutarotase-like"/>
    <property type="match status" value="1"/>
</dbReference>
<evidence type="ECO:0000256" key="4">
    <source>
        <dbReference type="ARBA" id="ARBA00011245"/>
    </source>
</evidence>
<evidence type="ECO:0000259" key="11">
    <source>
        <dbReference type="Pfam" id="PF02837"/>
    </source>
</evidence>
<dbReference type="InterPro" id="IPR013783">
    <property type="entry name" value="Ig-like_fold"/>
</dbReference>
<name>A0A918R5K1_9FLAO</name>
<feature type="domain" description="Glycoside hydrolase family 2 immunoglobulin-like beta-sandwich" evidence="9">
    <location>
        <begin position="192"/>
        <end position="284"/>
    </location>
</feature>
<accession>A0A918R5K1</accession>
<dbReference type="Proteomes" id="UP000636004">
    <property type="component" value="Unassembled WGS sequence"/>
</dbReference>
<comment type="caution">
    <text evidence="12">The sequence shown here is derived from an EMBL/GenBank/DDBJ whole genome shotgun (WGS) entry which is preliminary data.</text>
</comment>
<evidence type="ECO:0000256" key="7">
    <source>
        <dbReference type="ARBA" id="ARBA00022837"/>
    </source>
</evidence>
<organism evidence="12 13">
    <name type="scientific">Algibacter mikhailovii</name>
    <dbReference type="NCBI Taxonomy" id="425498"/>
    <lineage>
        <taxon>Bacteria</taxon>
        <taxon>Pseudomonadati</taxon>
        <taxon>Bacteroidota</taxon>
        <taxon>Flavobacteriia</taxon>
        <taxon>Flavobacteriales</taxon>
        <taxon>Flavobacteriaceae</taxon>
        <taxon>Algibacter</taxon>
    </lineage>
</organism>
<evidence type="ECO:0000256" key="6">
    <source>
        <dbReference type="ARBA" id="ARBA00022801"/>
    </source>
</evidence>
<dbReference type="InterPro" id="IPR006103">
    <property type="entry name" value="Glyco_hydro_2_cat"/>
</dbReference>
<dbReference type="InterPro" id="IPR008979">
    <property type="entry name" value="Galactose-bd-like_sf"/>
</dbReference>
<comment type="subunit">
    <text evidence="4">Monomer.</text>
</comment>
<dbReference type="AlphaFoldDB" id="A0A918R5K1"/>
<dbReference type="SUPFAM" id="SSF49785">
    <property type="entry name" value="Galactose-binding domain-like"/>
    <property type="match status" value="1"/>
</dbReference>
<dbReference type="InterPro" id="IPR006101">
    <property type="entry name" value="Glyco_hydro_2"/>
</dbReference>
<dbReference type="InterPro" id="IPR014718">
    <property type="entry name" value="GH-type_carb-bd"/>
</dbReference>
<keyword evidence="6" id="KW-0378">Hydrolase</keyword>
<proteinExistence type="inferred from homology"/>
<dbReference type="Gene3D" id="2.60.40.10">
    <property type="entry name" value="Immunoglobulins"/>
    <property type="match status" value="1"/>
</dbReference>
<dbReference type="SUPFAM" id="SSF49303">
    <property type="entry name" value="beta-Galactosidase/glucuronidase domain"/>
    <property type="match status" value="1"/>
</dbReference>
<comment type="cofactor">
    <cofactor evidence="2">
        <name>Ca(2+)</name>
        <dbReference type="ChEBI" id="CHEBI:29108"/>
    </cofactor>
</comment>
<dbReference type="InterPro" id="IPR017853">
    <property type="entry name" value="GH"/>
</dbReference>
<dbReference type="GO" id="GO:0005990">
    <property type="term" value="P:lactose catabolic process"/>
    <property type="evidence" value="ECO:0007669"/>
    <property type="project" value="TreeGrafter"/>
</dbReference>
<evidence type="ECO:0000256" key="1">
    <source>
        <dbReference type="ARBA" id="ARBA00001412"/>
    </source>
</evidence>
<dbReference type="Pfam" id="PF02836">
    <property type="entry name" value="Glyco_hydro_2_C"/>
    <property type="match status" value="1"/>
</dbReference>
<dbReference type="InterPro" id="IPR006102">
    <property type="entry name" value="Ig-like_GH2"/>
</dbReference>
<dbReference type="Gene3D" id="3.20.20.80">
    <property type="entry name" value="Glycosidases"/>
    <property type="match status" value="1"/>
</dbReference>
<comment type="catalytic activity">
    <reaction evidence="1">
        <text>Hydrolysis of terminal non-reducing beta-D-galactose residues in beta-D-galactosides.</text>
        <dbReference type="EC" id="3.2.1.23"/>
    </reaction>
</comment>
<dbReference type="Pfam" id="PF02837">
    <property type="entry name" value="Glyco_hydro_2_N"/>
    <property type="match status" value="1"/>
</dbReference>
<sequence>MQQFAEAQSAVNMNNQTEIQYLSGTGKDNMVAWDFYCSYGMNSKKWTKIGVPSCWELQGFGNYNYGHDKRSGKKIHDEYGLYKHAFSVPDDWSSKNINIVFEGVMTDAEVKVNGKLAGEIHQGSFYEFKYAISKLLKYGQENVLEVKVNKVSANESINFAERNADFWIFGGIFRPVYLQVSPKDFIERVAVDAKANGAIKADIFSTSRKAAGINMFLSGEQGNKIQEIKIDTIVKANGKWRVSGQANNIKTWNAEKPNLYVLNIELLNKKNEILHSKKVRIGFRTIEVVEGDGVYVNGKRIKFKGVNRHSFYPSSGRTTSKALSMQHVKMMKDMNMNAVRMSHYPPDVHFLEACDSLGLFVLDEVCTWHSPHLDTEVGEKIVKETVIRDVNHPSILFWDNGNETGWNTELDDDYAIWDIQKREVLHPWNIFNKTNTMHYPSYHIFAYDSYAKDKIYFPTEFLHGLYDGGHGAGLDDYWKQMWNMPLSAGGFLWDFADEAVVRTDKNGTLDTDGNHAADGIVGPYGEKEASYMTIKEVWSPIYIEERYIKPSFNGVFRVENRYHFTNLNECKMIAKWVTFDSPNGDDSLNVFSESNINLPDLIPSAKGVFMVDMPSGWQSADALYLTAMDRDGKEIFTWSYPVKTPKQVNDALMDCSDNGAIKTQIKDGVIVVESGGINYSFSEKTSLLIAVKKDGNIIPFNHGPIIFNHKDKIESVNVRTLDDKVEIITVFESTDKSPNWAVHKEYSSDKIKWTIYPNGLLNLEVEIKGKKIVNGYKGITFSFPESEVSGMKWLGDGPYRVWRNRMKGTQLKVWENDYNNTVTGESGFVYPEFKGFFSSLYWAKVKGKNNNGFTVYCNSSNTFLRMLTPQNPTPKTDPKARVSPKFPIGDISFVKNIPAIGTKFQESDKMGPQGNSENYFGNDDNPIKINLTFEF</sequence>
<dbReference type="EMBL" id="BMWZ01000005">
    <property type="protein sequence ID" value="GGZ84292.1"/>
    <property type="molecule type" value="Genomic_DNA"/>
</dbReference>
<evidence type="ECO:0000313" key="12">
    <source>
        <dbReference type="EMBL" id="GGZ84292.1"/>
    </source>
</evidence>
<dbReference type="InterPro" id="IPR050347">
    <property type="entry name" value="Bact_Beta-galactosidase"/>
</dbReference>
<evidence type="ECO:0000259" key="10">
    <source>
        <dbReference type="Pfam" id="PF02836"/>
    </source>
</evidence>
<dbReference type="Gene3D" id="2.70.98.10">
    <property type="match status" value="1"/>
</dbReference>
<keyword evidence="7" id="KW-0106">Calcium</keyword>
<feature type="domain" description="Glycoside hydrolase family 2 catalytic" evidence="10">
    <location>
        <begin position="289"/>
        <end position="506"/>
    </location>
</feature>
<dbReference type="PANTHER" id="PTHR46323">
    <property type="entry name" value="BETA-GALACTOSIDASE"/>
    <property type="match status" value="1"/>
</dbReference>
<dbReference type="InterPro" id="IPR006104">
    <property type="entry name" value="Glyco_hydro_2_N"/>
</dbReference>
<feature type="domain" description="Glycosyl hydrolases family 2 sugar binding" evidence="11">
    <location>
        <begin position="47"/>
        <end position="182"/>
    </location>
</feature>
<dbReference type="SUPFAM" id="SSF51445">
    <property type="entry name" value="(Trans)glycosidases"/>
    <property type="match status" value="1"/>
</dbReference>
<keyword evidence="13" id="KW-1185">Reference proteome</keyword>
<dbReference type="Gene3D" id="2.60.120.260">
    <property type="entry name" value="Galactose-binding domain-like"/>
    <property type="match status" value="1"/>
</dbReference>
<protein>
    <recommendedName>
        <fullName evidence="5">beta-galactosidase</fullName>
        <ecNumber evidence="5">3.2.1.23</ecNumber>
    </recommendedName>
</protein>
<dbReference type="Pfam" id="PF00703">
    <property type="entry name" value="Glyco_hydro_2"/>
    <property type="match status" value="1"/>
</dbReference>
<dbReference type="PANTHER" id="PTHR46323:SF2">
    <property type="entry name" value="BETA-GALACTOSIDASE"/>
    <property type="match status" value="1"/>
</dbReference>
<evidence type="ECO:0000259" key="9">
    <source>
        <dbReference type="Pfam" id="PF00703"/>
    </source>
</evidence>
<dbReference type="GO" id="GO:0030246">
    <property type="term" value="F:carbohydrate binding"/>
    <property type="evidence" value="ECO:0007669"/>
    <property type="project" value="InterPro"/>
</dbReference>
<dbReference type="PRINTS" id="PR00132">
    <property type="entry name" value="GLHYDRLASE2"/>
</dbReference>
<comment type="similarity">
    <text evidence="3">Belongs to the glycosyl hydrolase 2 family.</text>
</comment>
<evidence type="ECO:0000256" key="8">
    <source>
        <dbReference type="ARBA" id="ARBA00023295"/>
    </source>
</evidence>
<dbReference type="EC" id="3.2.1.23" evidence="5"/>
<reference evidence="12" key="2">
    <citation type="submission" date="2020-09" db="EMBL/GenBank/DDBJ databases">
        <authorList>
            <person name="Sun Q."/>
            <person name="Kim S."/>
        </authorList>
    </citation>
    <scope>NUCLEOTIDE SEQUENCE</scope>
    <source>
        <strain evidence="12">KCTC 12710</strain>
    </source>
</reference>
<evidence type="ECO:0000313" key="13">
    <source>
        <dbReference type="Proteomes" id="UP000636004"/>
    </source>
</evidence>
<reference evidence="12" key="1">
    <citation type="journal article" date="2014" name="Int. J. Syst. Evol. Microbiol.">
        <title>Complete genome sequence of Corynebacterium casei LMG S-19264T (=DSM 44701T), isolated from a smear-ripened cheese.</title>
        <authorList>
            <consortium name="US DOE Joint Genome Institute (JGI-PGF)"/>
            <person name="Walter F."/>
            <person name="Albersmeier A."/>
            <person name="Kalinowski J."/>
            <person name="Ruckert C."/>
        </authorList>
    </citation>
    <scope>NUCLEOTIDE SEQUENCE</scope>
    <source>
        <strain evidence="12">KCTC 12710</strain>
    </source>
</reference>